<gene>
    <name evidence="3" type="ORF">BO72DRAFT_35830</name>
</gene>
<sequence>MSVLLDNQNHPHTSSMPSHHFHQQQIAIRTASPAQNSVHLGLPSQPKFPPSSHCRRSLNEGNTNQVLSPTVEIFFLFFSLLSYPAIPLLLVPLSTPDNSEAAPP</sequence>
<protein>
    <submittedName>
        <fullName evidence="3">Uncharacterized protein</fullName>
    </submittedName>
</protein>
<dbReference type="VEuPathDB" id="FungiDB:BO72DRAFT_35830"/>
<keyword evidence="2" id="KW-0812">Transmembrane</keyword>
<evidence type="ECO:0000313" key="3">
    <source>
        <dbReference type="EMBL" id="RAK79754.1"/>
    </source>
</evidence>
<dbReference type="EMBL" id="KZ824632">
    <property type="protein sequence ID" value="RAK79754.1"/>
    <property type="molecule type" value="Genomic_DNA"/>
</dbReference>
<dbReference type="Proteomes" id="UP000249789">
    <property type="component" value="Unassembled WGS sequence"/>
</dbReference>
<accession>A0A8G1RVN5</accession>
<keyword evidence="2" id="KW-0472">Membrane</keyword>
<keyword evidence="4" id="KW-1185">Reference proteome</keyword>
<organism evidence="3 4">
    <name type="scientific">Aspergillus fijiensis CBS 313.89</name>
    <dbReference type="NCBI Taxonomy" id="1448319"/>
    <lineage>
        <taxon>Eukaryota</taxon>
        <taxon>Fungi</taxon>
        <taxon>Dikarya</taxon>
        <taxon>Ascomycota</taxon>
        <taxon>Pezizomycotina</taxon>
        <taxon>Eurotiomycetes</taxon>
        <taxon>Eurotiomycetidae</taxon>
        <taxon>Eurotiales</taxon>
        <taxon>Aspergillaceae</taxon>
        <taxon>Aspergillus</taxon>
    </lineage>
</organism>
<feature type="region of interest" description="Disordered" evidence="1">
    <location>
        <begin position="1"/>
        <end position="62"/>
    </location>
</feature>
<keyword evidence="2" id="KW-1133">Transmembrane helix</keyword>
<reference evidence="3 4" key="1">
    <citation type="submission" date="2018-02" db="EMBL/GenBank/DDBJ databases">
        <title>The genomes of Aspergillus section Nigri reveals drivers in fungal speciation.</title>
        <authorList>
            <consortium name="DOE Joint Genome Institute"/>
            <person name="Vesth T.C."/>
            <person name="Nybo J."/>
            <person name="Theobald S."/>
            <person name="Brandl J."/>
            <person name="Frisvad J.C."/>
            <person name="Nielsen K.F."/>
            <person name="Lyhne E.K."/>
            <person name="Kogle M.E."/>
            <person name="Kuo A."/>
            <person name="Riley R."/>
            <person name="Clum A."/>
            <person name="Nolan M."/>
            <person name="Lipzen A."/>
            <person name="Salamov A."/>
            <person name="Henrissat B."/>
            <person name="Wiebenga A."/>
            <person name="De vries R.P."/>
            <person name="Grigoriev I.V."/>
            <person name="Mortensen U.H."/>
            <person name="Andersen M.R."/>
            <person name="Baker S.E."/>
        </authorList>
    </citation>
    <scope>NUCLEOTIDE SEQUENCE [LARGE SCALE GENOMIC DNA]</scope>
    <source>
        <strain evidence="3 4">CBS 313.89</strain>
    </source>
</reference>
<evidence type="ECO:0000256" key="2">
    <source>
        <dbReference type="SAM" id="Phobius"/>
    </source>
</evidence>
<name>A0A8G1RVN5_9EURO</name>
<evidence type="ECO:0000313" key="4">
    <source>
        <dbReference type="Proteomes" id="UP000249789"/>
    </source>
</evidence>
<feature type="transmembrane region" description="Helical" evidence="2">
    <location>
        <begin position="73"/>
        <end position="91"/>
    </location>
</feature>
<dbReference type="GeneID" id="63858067"/>
<dbReference type="AlphaFoldDB" id="A0A8G1RVN5"/>
<feature type="compositionally biased region" description="Polar residues" evidence="1">
    <location>
        <begin position="1"/>
        <end position="38"/>
    </location>
</feature>
<evidence type="ECO:0000256" key="1">
    <source>
        <dbReference type="SAM" id="MobiDB-lite"/>
    </source>
</evidence>
<dbReference type="RefSeq" id="XP_040803764.1">
    <property type="nucleotide sequence ID" value="XM_040940734.1"/>
</dbReference>
<proteinExistence type="predicted"/>